<dbReference type="OrthoDB" id="2955516at2759"/>
<dbReference type="EMBL" id="JACAZI010000020">
    <property type="protein sequence ID" value="KAF7339092.1"/>
    <property type="molecule type" value="Genomic_DNA"/>
</dbReference>
<dbReference type="AlphaFoldDB" id="A0A8H6XDH0"/>
<comment type="caution">
    <text evidence="1">The sequence shown here is derived from an EMBL/GenBank/DDBJ whole genome shotgun (WGS) entry which is preliminary data.</text>
</comment>
<reference evidence="1" key="1">
    <citation type="submission" date="2020-05" db="EMBL/GenBank/DDBJ databases">
        <title>Mycena genomes resolve the evolution of fungal bioluminescence.</title>
        <authorList>
            <person name="Tsai I.J."/>
        </authorList>
    </citation>
    <scope>NUCLEOTIDE SEQUENCE</scope>
    <source>
        <strain evidence="1">CCC161011</strain>
    </source>
</reference>
<dbReference type="Proteomes" id="UP000620124">
    <property type="component" value="Unassembled WGS sequence"/>
</dbReference>
<evidence type="ECO:0000313" key="2">
    <source>
        <dbReference type="Proteomes" id="UP000620124"/>
    </source>
</evidence>
<organism evidence="1 2">
    <name type="scientific">Mycena venus</name>
    <dbReference type="NCBI Taxonomy" id="2733690"/>
    <lineage>
        <taxon>Eukaryota</taxon>
        <taxon>Fungi</taxon>
        <taxon>Dikarya</taxon>
        <taxon>Basidiomycota</taxon>
        <taxon>Agaricomycotina</taxon>
        <taxon>Agaricomycetes</taxon>
        <taxon>Agaricomycetidae</taxon>
        <taxon>Agaricales</taxon>
        <taxon>Marasmiineae</taxon>
        <taxon>Mycenaceae</taxon>
        <taxon>Mycena</taxon>
    </lineage>
</organism>
<sequence length="248" mass="27724">MSVRKDYCTAFGIHPIPANITQKDFEAKCEALVESFLALPVAQRNFLKFDIIFQNDQLKDHIMALGFPEPQPTVCLRCEYETEANWAECLRDPDFVKAMDAGRSWGFHDGACIFSADLVNKLDSGIPRDRNVAIGIFKVPTHMSYTSFHQKMEALIDGALNSTKSSLTTTMYVQNQNAEEHLQAAGYPSSQPTLVVVTETQAMDEIIQVTNHAKVKNLIEAGKKDFSFHNDSIVFSADVVVKFKRPTA</sequence>
<gene>
    <name evidence="1" type="ORF">MVEN_01985700</name>
</gene>
<proteinExistence type="predicted"/>
<keyword evidence="2" id="KW-1185">Reference proteome</keyword>
<evidence type="ECO:0000313" key="1">
    <source>
        <dbReference type="EMBL" id="KAF7339092.1"/>
    </source>
</evidence>
<protein>
    <submittedName>
        <fullName evidence="1">Uncharacterized protein</fullName>
    </submittedName>
</protein>
<accession>A0A8H6XDH0</accession>
<name>A0A8H6XDH0_9AGAR</name>